<feature type="transmembrane region" description="Helical" evidence="7">
    <location>
        <begin position="71"/>
        <end position="90"/>
    </location>
</feature>
<accession>A0A0D6DZS5</accession>
<keyword evidence="4 7" id="KW-0812">Transmembrane</keyword>
<sequence>MKNKQLLYLISSDFISSVGSSIQAAALAIYILDMTKSSQLFSLMLASAILPRVIFGPFFGVLTDWFNKKKILLLLNVLNFSVICLVTIFLDKSNLVLLFAMVICLGLLAACYSPASAGTIKLIASGEQELSQAYTVMSFTDSIQAVVAPLIGASVYSLMGIKTVLLCNGLSFILSNILIYLLKNDYFKQVSQTKTLKQFGSDFVKGFQYMKGNQLLWHTAICVMILNFFSIPLFSVGNGVVAKLIFKVSNTQFSLIESVGIVAAFFSPFIFSLIKAKFSLARLFILSMQILASLVLILGIISGLNGYDYRYALYLGFIFCVSFVEGILNIAIMTLLQTKIEAQFSGRVNGILTTMFIGLVPVGQVIYGYLFTVLPVQVPFVITSLVYVGVIYLYKKGLKAVSN</sequence>
<dbReference type="RefSeq" id="WP_047916243.1">
    <property type="nucleotide sequence ID" value="NZ_LN774769.1"/>
</dbReference>
<evidence type="ECO:0000256" key="5">
    <source>
        <dbReference type="ARBA" id="ARBA00022989"/>
    </source>
</evidence>
<feature type="transmembrane region" description="Helical" evidence="7">
    <location>
        <begin position="376"/>
        <end position="394"/>
    </location>
</feature>
<dbReference type="Proteomes" id="UP000033166">
    <property type="component" value="Chromosome I"/>
</dbReference>
<name>A0A0D6DZS5_9LACT</name>
<evidence type="ECO:0000256" key="3">
    <source>
        <dbReference type="ARBA" id="ARBA00022475"/>
    </source>
</evidence>
<dbReference type="AlphaFoldDB" id="A0A0D6DZS5"/>
<dbReference type="InterPro" id="IPR011701">
    <property type="entry name" value="MFS"/>
</dbReference>
<feature type="transmembrane region" description="Helical" evidence="7">
    <location>
        <begin position="348"/>
        <end position="370"/>
    </location>
</feature>
<evidence type="ECO:0000313" key="8">
    <source>
        <dbReference type="EMBL" id="CEN29248.1"/>
    </source>
</evidence>
<organism evidence="8 9">
    <name type="scientific">Pseudolactococcus piscium MKFS47</name>
    <dbReference type="NCBI Taxonomy" id="297352"/>
    <lineage>
        <taxon>Bacteria</taxon>
        <taxon>Bacillati</taxon>
        <taxon>Bacillota</taxon>
        <taxon>Bacilli</taxon>
        <taxon>Lactobacillales</taxon>
        <taxon>Streptococcaceae</taxon>
        <taxon>Pseudolactococcus</taxon>
    </lineage>
</organism>
<keyword evidence="3" id="KW-1003">Cell membrane</keyword>
<feature type="transmembrane region" description="Helical" evidence="7">
    <location>
        <begin position="215"/>
        <end position="235"/>
    </location>
</feature>
<dbReference type="Pfam" id="PF07690">
    <property type="entry name" value="MFS_1"/>
    <property type="match status" value="1"/>
</dbReference>
<dbReference type="CDD" id="cd06173">
    <property type="entry name" value="MFS_MefA_like"/>
    <property type="match status" value="1"/>
</dbReference>
<reference evidence="9" key="1">
    <citation type="submission" date="2015-01" db="EMBL/GenBank/DDBJ databases">
        <authorList>
            <person name="Andreevskaya M."/>
        </authorList>
    </citation>
    <scope>NUCLEOTIDE SEQUENCE [LARGE SCALE GENOMIC DNA]</scope>
    <source>
        <strain evidence="9">MKFS47</strain>
    </source>
</reference>
<feature type="transmembrane region" description="Helical" evidence="7">
    <location>
        <begin position="38"/>
        <end position="59"/>
    </location>
</feature>
<dbReference type="KEGG" id="lpk:LACPI_2048"/>
<comment type="subcellular location">
    <subcellularLocation>
        <location evidence="1">Cell membrane</location>
        <topology evidence="1">Multi-pass membrane protein</topology>
    </subcellularLocation>
</comment>
<feature type="transmembrane region" description="Helical" evidence="7">
    <location>
        <begin position="163"/>
        <end position="182"/>
    </location>
</feature>
<keyword evidence="2" id="KW-0813">Transport</keyword>
<keyword evidence="5 7" id="KW-1133">Transmembrane helix</keyword>
<dbReference type="HOGENOM" id="CLU_034180_16_4_9"/>
<dbReference type="GO" id="GO:0005886">
    <property type="term" value="C:plasma membrane"/>
    <property type="evidence" value="ECO:0007669"/>
    <property type="project" value="UniProtKB-SubCell"/>
</dbReference>
<dbReference type="GO" id="GO:0022857">
    <property type="term" value="F:transmembrane transporter activity"/>
    <property type="evidence" value="ECO:0007669"/>
    <property type="project" value="InterPro"/>
</dbReference>
<dbReference type="EMBL" id="LN774769">
    <property type="protein sequence ID" value="CEN29248.1"/>
    <property type="molecule type" value="Genomic_DNA"/>
</dbReference>
<evidence type="ECO:0000256" key="7">
    <source>
        <dbReference type="SAM" id="Phobius"/>
    </source>
</evidence>
<evidence type="ECO:0000313" key="9">
    <source>
        <dbReference type="Proteomes" id="UP000033166"/>
    </source>
</evidence>
<evidence type="ECO:0000256" key="4">
    <source>
        <dbReference type="ARBA" id="ARBA00022692"/>
    </source>
</evidence>
<evidence type="ECO:0000256" key="2">
    <source>
        <dbReference type="ARBA" id="ARBA00022448"/>
    </source>
</evidence>
<proteinExistence type="predicted"/>
<gene>
    <name evidence="8" type="ORF">LACPI_2048</name>
</gene>
<protein>
    <submittedName>
        <fullName evidence="8">Multidrug resistance permease</fullName>
    </submittedName>
</protein>
<dbReference type="STRING" id="1364.LP2241_50409"/>
<keyword evidence="6 7" id="KW-0472">Membrane</keyword>
<feature type="transmembrane region" description="Helical" evidence="7">
    <location>
        <begin position="311"/>
        <end position="336"/>
    </location>
</feature>
<feature type="transmembrane region" description="Helical" evidence="7">
    <location>
        <begin position="96"/>
        <end position="115"/>
    </location>
</feature>
<feature type="transmembrane region" description="Helical" evidence="7">
    <location>
        <begin position="283"/>
        <end position="305"/>
    </location>
</feature>
<evidence type="ECO:0000256" key="1">
    <source>
        <dbReference type="ARBA" id="ARBA00004651"/>
    </source>
</evidence>
<feature type="transmembrane region" description="Helical" evidence="7">
    <location>
        <begin position="7"/>
        <end position="32"/>
    </location>
</feature>
<dbReference type="InterPro" id="IPR036259">
    <property type="entry name" value="MFS_trans_sf"/>
</dbReference>
<dbReference type="PANTHER" id="PTHR43266:SF2">
    <property type="entry name" value="MAJOR FACILITATOR SUPERFAMILY (MFS) PROFILE DOMAIN-CONTAINING PROTEIN"/>
    <property type="match status" value="1"/>
</dbReference>
<dbReference type="Gene3D" id="1.20.1250.20">
    <property type="entry name" value="MFS general substrate transporter like domains"/>
    <property type="match status" value="1"/>
</dbReference>
<evidence type="ECO:0000256" key="6">
    <source>
        <dbReference type="ARBA" id="ARBA00023136"/>
    </source>
</evidence>
<dbReference type="PANTHER" id="PTHR43266">
    <property type="entry name" value="MACROLIDE-EFFLUX PROTEIN"/>
    <property type="match status" value="1"/>
</dbReference>
<feature type="transmembrane region" description="Helical" evidence="7">
    <location>
        <begin position="255"/>
        <end position="274"/>
    </location>
</feature>
<dbReference type="SUPFAM" id="SSF103473">
    <property type="entry name" value="MFS general substrate transporter"/>
    <property type="match status" value="1"/>
</dbReference>